<proteinExistence type="inferred from homology"/>
<dbReference type="PANTHER" id="PTHR30126:SF2">
    <property type="entry name" value="HTH-TYPE TRANSCRIPTIONAL REGULATOR YJIE"/>
    <property type="match status" value="1"/>
</dbReference>
<evidence type="ECO:0000313" key="5">
    <source>
        <dbReference type="EMBL" id="AML53017.1"/>
    </source>
</evidence>
<dbReference type="Proteomes" id="UP000070371">
    <property type="component" value="Chromosome"/>
</dbReference>
<dbReference type="PANTHER" id="PTHR30126">
    <property type="entry name" value="HTH-TYPE TRANSCRIPTIONAL REGULATOR"/>
    <property type="match status" value="1"/>
</dbReference>
<dbReference type="GO" id="GO:0000976">
    <property type="term" value="F:transcription cis-regulatory region binding"/>
    <property type="evidence" value="ECO:0007669"/>
    <property type="project" value="TreeGrafter"/>
</dbReference>
<evidence type="ECO:0000256" key="3">
    <source>
        <dbReference type="ARBA" id="ARBA00023163"/>
    </source>
</evidence>
<dbReference type="EMBL" id="CP014327">
    <property type="protein sequence ID" value="AML53017.1"/>
    <property type="molecule type" value="Genomic_DNA"/>
</dbReference>
<dbReference type="AlphaFoldDB" id="A0A126V4E1"/>
<dbReference type="GO" id="GO:0006355">
    <property type="term" value="P:regulation of DNA-templated transcription"/>
    <property type="evidence" value="ECO:0007669"/>
    <property type="project" value="TreeGrafter"/>
</dbReference>
<name>A0A126V4E1_9RHOB</name>
<dbReference type="Gene3D" id="3.40.190.10">
    <property type="entry name" value="Periplasmic binding protein-like II"/>
    <property type="match status" value="2"/>
</dbReference>
<dbReference type="SUPFAM" id="SSF53850">
    <property type="entry name" value="Periplasmic binding protein-like II"/>
    <property type="match status" value="1"/>
</dbReference>
<dbReference type="InterPro" id="IPR005119">
    <property type="entry name" value="LysR_subst-bd"/>
</dbReference>
<accession>A0A126V4E1</accession>
<feature type="domain" description="LysR substrate-binding" evidence="4">
    <location>
        <begin position="44"/>
        <end position="243"/>
    </location>
</feature>
<keyword evidence="2" id="KW-0805">Transcription regulation</keyword>
<comment type="similarity">
    <text evidence="1">Belongs to the LysR transcriptional regulatory family.</text>
</comment>
<evidence type="ECO:0000259" key="4">
    <source>
        <dbReference type="Pfam" id="PF03466"/>
    </source>
</evidence>
<sequence length="246" mass="26807">MTALGALLLALTDAGVLVQDAAQDMLRKIHQLQRELGSIETVAKTLIFASTQALSFTFFPEWFSRTGGGVGVHLLADNMEACEQIMQEGSAHFLLCHTHPAAEMTINGDRFRRRTIATDQPLPVAAPDVYGTTLLHTSKADIQLLSFDERSGLGRILSAGLGEKLARLNLRPVFTSHVAMALRTMAIEGKGIAWLPMRLVSEDIAAGKLMPLEGTEWLLDLLITLIRPQARLSPLAEGFWSSLGHV</sequence>
<evidence type="ECO:0000313" key="6">
    <source>
        <dbReference type="Proteomes" id="UP000070371"/>
    </source>
</evidence>
<reference evidence="5 6" key="1">
    <citation type="submission" date="2016-02" db="EMBL/GenBank/DDBJ databases">
        <title>Complete genome sequence of Halocynthiibacter arcticus PAMC 20958t from arctic marine sediment.</title>
        <authorList>
            <person name="Lee Y.M."/>
            <person name="Baek K."/>
            <person name="Lee H.K."/>
            <person name="Shin S.C."/>
        </authorList>
    </citation>
    <scope>NUCLEOTIDE SEQUENCE [LARGE SCALE GENOMIC DNA]</scope>
    <source>
        <strain evidence="5">PAMC 20958</strain>
    </source>
</reference>
<keyword evidence="3" id="KW-0804">Transcription</keyword>
<evidence type="ECO:0000256" key="2">
    <source>
        <dbReference type="ARBA" id="ARBA00023015"/>
    </source>
</evidence>
<dbReference type="Pfam" id="PF03466">
    <property type="entry name" value="LysR_substrate"/>
    <property type="match status" value="1"/>
</dbReference>
<protein>
    <recommendedName>
        <fullName evidence="4">LysR substrate-binding domain-containing protein</fullName>
    </recommendedName>
</protein>
<evidence type="ECO:0000256" key="1">
    <source>
        <dbReference type="ARBA" id="ARBA00009437"/>
    </source>
</evidence>
<gene>
    <name evidence="5" type="ORF">RC74_18705</name>
</gene>
<keyword evidence="6" id="KW-1185">Reference proteome</keyword>
<dbReference type="KEGG" id="hat:RC74_18705"/>
<organism evidence="5 6">
    <name type="scientific">Falsihalocynthiibacter arcticus</name>
    <dbReference type="NCBI Taxonomy" id="1579316"/>
    <lineage>
        <taxon>Bacteria</taxon>
        <taxon>Pseudomonadati</taxon>
        <taxon>Pseudomonadota</taxon>
        <taxon>Alphaproteobacteria</taxon>
        <taxon>Rhodobacterales</taxon>
        <taxon>Roseobacteraceae</taxon>
        <taxon>Falsihalocynthiibacter</taxon>
    </lineage>
</organism>